<feature type="transmembrane region" description="Helical" evidence="21">
    <location>
        <begin position="496"/>
        <end position="517"/>
    </location>
</feature>
<keyword evidence="15 19" id="KW-0408">Iron</keyword>
<comment type="catalytic activity">
    <reaction evidence="18">
        <text>4 Fe(II)-[cytochrome c] + O2 + 8 H(+)(in) = 4 Fe(III)-[cytochrome c] + 2 H2O + 4 H(+)(out)</text>
        <dbReference type="Rhea" id="RHEA:11436"/>
        <dbReference type="Rhea" id="RHEA-COMP:10350"/>
        <dbReference type="Rhea" id="RHEA-COMP:14399"/>
        <dbReference type="ChEBI" id="CHEBI:15377"/>
        <dbReference type="ChEBI" id="CHEBI:15378"/>
        <dbReference type="ChEBI" id="CHEBI:15379"/>
        <dbReference type="ChEBI" id="CHEBI:29033"/>
        <dbReference type="ChEBI" id="CHEBI:29034"/>
        <dbReference type="EC" id="7.1.1.9"/>
    </reaction>
</comment>
<sequence length="707" mass="81075">MQIEKFSYDNKVVKWFAFATIFWGIIGMTAGLWAAIALYYPQLNLNYAPTTFGRMRPVHTNAVIFAFVGNGIFMGVYYSLQRLCKARMFSDLMSKIHFWGWQSIIAAAAITLWAGYTSGKEYAELEWPLDIAITLVWVIFGINMFGTILKRRESHIYVAIWFYIATWVTVAMLHIVNSFELPISMWKSYSWYAGVQDALVQWWYGHNAVAFFLTTPYLGLMYYFLPKAANRPVYSYRLSIIHFWALIFIYIWAGPHHLLYTALPDWAQSLGVVFSVMLIAPSWGGMLNGLFTLRGAWDKVREEPVLKFLVVAVTCYGMSTFEGPMLSLKSVNAIAHFSDWIIAHVHVGALGWNGFLTFGVLYWLIPRMWNTQLYSKKLAGTHFWIGTIGIVLYAIPLYWAGFTQSMMWKQFTEEGQLKFQFLETVTHIIPMYVSRSIGGTLYLTGAFIMLYNLVKTMKSGSFVANEEVEAAPLPTEIKTHGKEHWHRWIEKRPMQMLLFSFIAVAIGGILEFVPTFLVKSNVPTISSVKPYTPLELHGRDIYVREGCYTCHSQMIRPFRDEVARYGEYSKAGEFVYDHPFQWGSKRTGPDLAREGGKYPDSWHYNHMLDPQSMSPGSIMPSYGWLFEDKIDTTLTPKMIRAMQTLGVPYEEGYAEKANKDLNNQANGIRINLKMEKIEVGKHDEIVALIAYLQRLGKDIKSAQTAEK</sequence>
<dbReference type="InterPro" id="IPR009056">
    <property type="entry name" value="Cyt_c-like_dom"/>
</dbReference>
<keyword evidence="7" id="KW-1003">Cell membrane</keyword>
<keyword evidence="14 21" id="KW-1133">Transmembrane helix</keyword>
<keyword evidence="8 19" id="KW-0349">Heme</keyword>
<keyword evidence="10 20" id="KW-0812">Transmembrane</keyword>
<feature type="transmembrane region" description="Helical" evidence="21">
    <location>
        <begin position="12"/>
        <end position="40"/>
    </location>
</feature>
<comment type="similarity">
    <text evidence="20">Belongs to the heme-copper respiratory oxidase family.</text>
</comment>
<name>A0ABR7M6Y4_9BACT</name>
<dbReference type="PROSITE" id="PS50855">
    <property type="entry name" value="COX1"/>
    <property type="match status" value="1"/>
</dbReference>
<feature type="transmembrane region" description="Helical" evidence="21">
    <location>
        <begin position="305"/>
        <end position="321"/>
    </location>
</feature>
<evidence type="ECO:0000256" key="4">
    <source>
        <dbReference type="ARBA" id="ARBA00004673"/>
    </source>
</evidence>
<feature type="domain" description="Cytochrome oxidase subunit I profile" evidence="22">
    <location>
        <begin position="16"/>
        <end position="462"/>
    </location>
</feature>
<dbReference type="Gene3D" id="1.20.210.10">
    <property type="entry name" value="Cytochrome c oxidase-like, subunit I domain"/>
    <property type="match status" value="1"/>
</dbReference>
<keyword evidence="6 20" id="KW-0813">Transport</keyword>
<keyword evidence="12" id="KW-1278">Translocase</keyword>
<accession>A0ABR7M6Y4</accession>
<keyword evidence="25" id="KW-1185">Reference proteome</keyword>
<feature type="transmembrane region" description="Helical" evidence="21">
    <location>
        <begin position="131"/>
        <end position="149"/>
    </location>
</feature>
<dbReference type="NCBIfam" id="NF011053">
    <property type="entry name" value="PRK14485.1"/>
    <property type="match status" value="1"/>
</dbReference>
<evidence type="ECO:0000256" key="21">
    <source>
        <dbReference type="SAM" id="Phobius"/>
    </source>
</evidence>
<dbReference type="EC" id="7.1.1.9" evidence="5"/>
<dbReference type="PROSITE" id="PS00077">
    <property type="entry name" value="COX1_CUB"/>
    <property type="match status" value="1"/>
</dbReference>
<keyword evidence="9 20" id="KW-0679">Respiratory chain</keyword>
<gene>
    <name evidence="24" type="ORF">BC349_05930</name>
</gene>
<evidence type="ECO:0000256" key="15">
    <source>
        <dbReference type="ARBA" id="ARBA00023004"/>
    </source>
</evidence>
<keyword evidence="11 19" id="KW-0479">Metal-binding</keyword>
<dbReference type="Pfam" id="PF02433">
    <property type="entry name" value="FixO"/>
    <property type="match status" value="1"/>
</dbReference>
<feature type="transmembrane region" description="Helical" evidence="21">
    <location>
        <begin position="432"/>
        <end position="454"/>
    </location>
</feature>
<dbReference type="InterPro" id="IPR023616">
    <property type="entry name" value="Cyt_c_oxase-like_su1_dom"/>
</dbReference>
<dbReference type="PANTHER" id="PTHR10422:SF29">
    <property type="entry name" value="CYTOCHROME C OXIDASE SUBUNIT 1 HOMOLOG, BACTEROID"/>
    <property type="match status" value="1"/>
</dbReference>
<feature type="transmembrane region" description="Helical" evidence="21">
    <location>
        <begin position="236"/>
        <end position="253"/>
    </location>
</feature>
<evidence type="ECO:0000256" key="19">
    <source>
        <dbReference type="PROSITE-ProRule" id="PRU00433"/>
    </source>
</evidence>
<dbReference type="PANTHER" id="PTHR10422">
    <property type="entry name" value="CYTOCHROME C OXIDASE SUBUNIT 1"/>
    <property type="match status" value="1"/>
</dbReference>
<dbReference type="InterPro" id="IPR000883">
    <property type="entry name" value="Cyt_C_Oxase_1"/>
</dbReference>
<feature type="domain" description="Cytochrome c" evidence="23">
    <location>
        <begin position="533"/>
        <end position="696"/>
    </location>
</feature>
<dbReference type="SUPFAM" id="SSF81442">
    <property type="entry name" value="Cytochrome c oxidase subunit I-like"/>
    <property type="match status" value="1"/>
</dbReference>
<dbReference type="SUPFAM" id="SSF46626">
    <property type="entry name" value="Cytochrome c"/>
    <property type="match status" value="1"/>
</dbReference>
<evidence type="ECO:0000256" key="16">
    <source>
        <dbReference type="ARBA" id="ARBA00023008"/>
    </source>
</evidence>
<dbReference type="InterPro" id="IPR023615">
    <property type="entry name" value="Cyt_c_Oxase_su1_BS"/>
</dbReference>
<dbReference type="InterPro" id="IPR003468">
    <property type="entry name" value="Cyt_c_oxidase_monohaem-su/FixO"/>
</dbReference>
<evidence type="ECO:0000256" key="11">
    <source>
        <dbReference type="ARBA" id="ARBA00022723"/>
    </source>
</evidence>
<evidence type="ECO:0000256" key="2">
    <source>
        <dbReference type="ARBA" id="ARBA00001973"/>
    </source>
</evidence>
<comment type="subcellular location">
    <subcellularLocation>
        <location evidence="3">Cell membrane</location>
        <topology evidence="3">Multi-pass membrane protein</topology>
    </subcellularLocation>
</comment>
<evidence type="ECO:0000256" key="14">
    <source>
        <dbReference type="ARBA" id="ARBA00022989"/>
    </source>
</evidence>
<feature type="transmembrane region" description="Helical" evidence="21">
    <location>
        <begin position="273"/>
        <end position="293"/>
    </location>
</feature>
<comment type="cofactor">
    <cofactor evidence="2">
        <name>Cu(2+)</name>
        <dbReference type="ChEBI" id="CHEBI:29036"/>
    </cofactor>
</comment>
<evidence type="ECO:0000256" key="7">
    <source>
        <dbReference type="ARBA" id="ARBA00022475"/>
    </source>
</evidence>
<comment type="cofactor">
    <cofactor evidence="1">
        <name>heme b</name>
        <dbReference type="ChEBI" id="CHEBI:60344"/>
    </cofactor>
</comment>
<evidence type="ECO:0000313" key="24">
    <source>
        <dbReference type="EMBL" id="MBC6490495.1"/>
    </source>
</evidence>
<dbReference type="NCBIfam" id="TIGR00780">
    <property type="entry name" value="ccoN"/>
    <property type="match status" value="1"/>
</dbReference>
<feature type="transmembrane region" description="Helical" evidence="21">
    <location>
        <begin position="377"/>
        <end position="399"/>
    </location>
</feature>
<dbReference type="Gene3D" id="1.10.760.10">
    <property type="entry name" value="Cytochrome c-like domain"/>
    <property type="match status" value="1"/>
</dbReference>
<comment type="pathway">
    <text evidence="4">Energy metabolism; oxidative phosphorylation.</text>
</comment>
<proteinExistence type="inferred from homology"/>
<feature type="transmembrane region" description="Helical" evidence="21">
    <location>
        <begin position="60"/>
        <end position="78"/>
    </location>
</feature>
<evidence type="ECO:0000256" key="12">
    <source>
        <dbReference type="ARBA" id="ARBA00022967"/>
    </source>
</evidence>
<feature type="transmembrane region" description="Helical" evidence="21">
    <location>
        <begin position="341"/>
        <end position="365"/>
    </location>
</feature>
<dbReference type="InterPro" id="IPR036909">
    <property type="entry name" value="Cyt_c-like_dom_sf"/>
</dbReference>
<evidence type="ECO:0000256" key="6">
    <source>
        <dbReference type="ARBA" id="ARBA00022448"/>
    </source>
</evidence>
<evidence type="ECO:0000259" key="23">
    <source>
        <dbReference type="PROSITE" id="PS51007"/>
    </source>
</evidence>
<dbReference type="NCBIfam" id="TIGR00781">
    <property type="entry name" value="ccoO"/>
    <property type="match status" value="1"/>
</dbReference>
<evidence type="ECO:0000256" key="3">
    <source>
        <dbReference type="ARBA" id="ARBA00004651"/>
    </source>
</evidence>
<evidence type="ECO:0000256" key="8">
    <source>
        <dbReference type="ARBA" id="ARBA00022617"/>
    </source>
</evidence>
<reference evidence="24 25" key="1">
    <citation type="submission" date="2016-07" db="EMBL/GenBank/DDBJ databases">
        <title>Genome analysis of Flavihumibacter stibioxidans YS-17.</title>
        <authorList>
            <person name="Shi K."/>
            <person name="Han Y."/>
            <person name="Wang G."/>
        </authorList>
    </citation>
    <scope>NUCLEOTIDE SEQUENCE [LARGE SCALE GENOMIC DNA]</scope>
    <source>
        <strain evidence="24 25">YS-17</strain>
    </source>
</reference>
<keyword evidence="13 20" id="KW-0249">Electron transport</keyword>
<evidence type="ECO:0000313" key="25">
    <source>
        <dbReference type="Proteomes" id="UP000765802"/>
    </source>
</evidence>
<evidence type="ECO:0000256" key="17">
    <source>
        <dbReference type="ARBA" id="ARBA00023136"/>
    </source>
</evidence>
<keyword evidence="16" id="KW-0186">Copper</keyword>
<feature type="transmembrane region" description="Helical" evidence="21">
    <location>
        <begin position="156"/>
        <end position="176"/>
    </location>
</feature>
<dbReference type="EMBL" id="MBUA01000001">
    <property type="protein sequence ID" value="MBC6490495.1"/>
    <property type="molecule type" value="Genomic_DNA"/>
</dbReference>
<evidence type="ECO:0000256" key="20">
    <source>
        <dbReference type="RuleBase" id="RU000370"/>
    </source>
</evidence>
<keyword evidence="17 21" id="KW-0472">Membrane</keyword>
<dbReference type="Pfam" id="PF00115">
    <property type="entry name" value="COX1"/>
    <property type="match status" value="1"/>
</dbReference>
<feature type="transmembrane region" description="Helical" evidence="21">
    <location>
        <begin position="202"/>
        <end position="224"/>
    </location>
</feature>
<evidence type="ECO:0000256" key="18">
    <source>
        <dbReference type="ARBA" id="ARBA00047816"/>
    </source>
</evidence>
<evidence type="ECO:0000256" key="13">
    <source>
        <dbReference type="ARBA" id="ARBA00022982"/>
    </source>
</evidence>
<dbReference type="Gene3D" id="6.10.250.2250">
    <property type="match status" value="1"/>
</dbReference>
<evidence type="ECO:0000256" key="10">
    <source>
        <dbReference type="ARBA" id="ARBA00022692"/>
    </source>
</evidence>
<dbReference type="InterPro" id="IPR036927">
    <property type="entry name" value="Cyt_c_oxase-like_su1_sf"/>
</dbReference>
<feature type="transmembrane region" description="Helical" evidence="21">
    <location>
        <begin position="98"/>
        <end position="116"/>
    </location>
</feature>
<dbReference type="RefSeq" id="WP_187255792.1">
    <property type="nucleotide sequence ID" value="NZ_JBHULF010000006.1"/>
</dbReference>
<evidence type="ECO:0000256" key="5">
    <source>
        <dbReference type="ARBA" id="ARBA00012949"/>
    </source>
</evidence>
<evidence type="ECO:0000256" key="1">
    <source>
        <dbReference type="ARBA" id="ARBA00001970"/>
    </source>
</evidence>
<dbReference type="Proteomes" id="UP000765802">
    <property type="component" value="Unassembled WGS sequence"/>
</dbReference>
<evidence type="ECO:0000256" key="9">
    <source>
        <dbReference type="ARBA" id="ARBA00022660"/>
    </source>
</evidence>
<dbReference type="PROSITE" id="PS51007">
    <property type="entry name" value="CYTC"/>
    <property type="match status" value="1"/>
</dbReference>
<evidence type="ECO:0000259" key="22">
    <source>
        <dbReference type="PROSITE" id="PS50855"/>
    </source>
</evidence>
<organism evidence="24 25">
    <name type="scientific">Flavihumibacter stibioxidans</name>
    <dbReference type="NCBI Taxonomy" id="1834163"/>
    <lineage>
        <taxon>Bacteria</taxon>
        <taxon>Pseudomonadati</taxon>
        <taxon>Bacteroidota</taxon>
        <taxon>Chitinophagia</taxon>
        <taxon>Chitinophagales</taxon>
        <taxon>Chitinophagaceae</taxon>
        <taxon>Flavihumibacter</taxon>
    </lineage>
</organism>
<dbReference type="InterPro" id="IPR004677">
    <property type="entry name" value="Cyt_c_oxidase_cbb3_su1"/>
</dbReference>
<protein>
    <recommendedName>
        <fullName evidence="5">cytochrome-c oxidase</fullName>
        <ecNumber evidence="5">7.1.1.9</ecNumber>
    </recommendedName>
</protein>
<dbReference type="NCBIfam" id="NF011055">
    <property type="entry name" value="PRK14487.1"/>
    <property type="match status" value="1"/>
</dbReference>
<comment type="caution">
    <text evidence="24">The sequence shown here is derived from an EMBL/GenBank/DDBJ whole genome shotgun (WGS) entry which is preliminary data.</text>
</comment>